<dbReference type="OrthoDB" id="953853at2"/>
<dbReference type="EMBL" id="ACJN02000002">
    <property type="protein sequence ID" value="EFI34254.1"/>
    <property type="molecule type" value="Genomic_DNA"/>
</dbReference>
<feature type="domain" description="Calcium/calmodulin-dependent protein kinase II association-domain" evidence="1">
    <location>
        <begin position="4"/>
        <end position="125"/>
    </location>
</feature>
<dbReference type="SUPFAM" id="SSF54427">
    <property type="entry name" value="NTF2-like"/>
    <property type="match status" value="1"/>
</dbReference>
<dbReference type="PIRSF" id="PIRSF028470">
    <property type="entry name" value="UCP028470"/>
    <property type="match status" value="1"/>
</dbReference>
<sequence>MKKKSEIEALFEEWNQALQSGDPEKVASLYAPDAVLLPTVSNQVRRNRQEIKEYFQVFLARKPKGSIDWSNIRIFEDIAINSGIYTFELSPPGETPFSVQARYTFVYQWSGERWLIIEHHSSVMPE</sequence>
<proteinExistence type="predicted"/>
<dbReference type="InterPro" id="IPR011944">
    <property type="entry name" value="Steroid_delta5-4_isomerase"/>
</dbReference>
<name>D6SNC8_9BACT</name>
<dbReference type="GO" id="GO:0004683">
    <property type="term" value="F:calcium/calmodulin-dependent protein kinase activity"/>
    <property type="evidence" value="ECO:0007669"/>
    <property type="project" value="InterPro"/>
</dbReference>
<dbReference type="Proteomes" id="UP000005496">
    <property type="component" value="Unassembled WGS sequence"/>
</dbReference>
<dbReference type="Pfam" id="PF08332">
    <property type="entry name" value="CaMKII_AD"/>
    <property type="match status" value="1"/>
</dbReference>
<gene>
    <name evidence="2" type="ORF">Dthio_PD1605</name>
</gene>
<dbReference type="RefSeq" id="WP_008869582.1">
    <property type="nucleotide sequence ID" value="NZ_ACJN02000002.1"/>
</dbReference>
<dbReference type="GO" id="GO:0005516">
    <property type="term" value="F:calmodulin binding"/>
    <property type="evidence" value="ECO:0007669"/>
    <property type="project" value="InterPro"/>
</dbReference>
<reference evidence="2" key="1">
    <citation type="submission" date="2010-05" db="EMBL/GenBank/DDBJ databases">
        <title>The draft genome of Desulfonatronospira thiodismutans ASO3-1.</title>
        <authorList>
            <consortium name="US DOE Joint Genome Institute (JGI-PGF)"/>
            <person name="Lucas S."/>
            <person name="Copeland A."/>
            <person name="Lapidus A."/>
            <person name="Cheng J.-F."/>
            <person name="Bruce D."/>
            <person name="Goodwin L."/>
            <person name="Pitluck S."/>
            <person name="Chertkov O."/>
            <person name="Brettin T."/>
            <person name="Detter J.C."/>
            <person name="Han C."/>
            <person name="Land M.L."/>
            <person name="Hauser L."/>
            <person name="Kyrpides N."/>
            <person name="Mikhailova N."/>
            <person name="Muyzer G."/>
            <person name="Woyke T."/>
        </authorList>
    </citation>
    <scope>NUCLEOTIDE SEQUENCE [LARGE SCALE GENOMIC DNA]</scope>
    <source>
        <strain evidence="2">ASO3-1</strain>
    </source>
</reference>
<dbReference type="InterPro" id="IPR013543">
    <property type="entry name" value="Ca/CaM-dep_prot_kinase-assoc"/>
</dbReference>
<dbReference type="eggNOG" id="COG4875">
    <property type="taxonomic scope" value="Bacteria"/>
</dbReference>
<dbReference type="InterPro" id="IPR032710">
    <property type="entry name" value="NTF2-like_dom_sf"/>
</dbReference>
<dbReference type="AlphaFoldDB" id="D6SNC8"/>
<organism evidence="2 3">
    <name type="scientific">Desulfonatronospira thiodismutans ASO3-1</name>
    <dbReference type="NCBI Taxonomy" id="555779"/>
    <lineage>
        <taxon>Bacteria</taxon>
        <taxon>Pseudomonadati</taxon>
        <taxon>Thermodesulfobacteriota</taxon>
        <taxon>Desulfovibrionia</taxon>
        <taxon>Desulfovibrionales</taxon>
        <taxon>Desulfonatronovibrionaceae</taxon>
        <taxon>Desulfonatronospira</taxon>
    </lineage>
</organism>
<keyword evidence="3" id="KW-1185">Reference proteome</keyword>
<dbReference type="NCBIfam" id="TIGR02246">
    <property type="entry name" value="SgcJ/EcaC family oxidoreductase"/>
    <property type="match status" value="1"/>
</dbReference>
<dbReference type="Gene3D" id="3.10.450.50">
    <property type="match status" value="1"/>
</dbReference>
<dbReference type="InterPro" id="IPR016887">
    <property type="entry name" value="UCP028470_steroid_isom-rel"/>
</dbReference>
<evidence type="ECO:0000313" key="2">
    <source>
        <dbReference type="EMBL" id="EFI34254.1"/>
    </source>
</evidence>
<evidence type="ECO:0000259" key="1">
    <source>
        <dbReference type="Pfam" id="PF08332"/>
    </source>
</evidence>
<evidence type="ECO:0000313" key="3">
    <source>
        <dbReference type="Proteomes" id="UP000005496"/>
    </source>
</evidence>
<protein>
    <submittedName>
        <fullName evidence="2">Calcium/calmodulin dependent protein kinase II association-domain protein</fullName>
    </submittedName>
</protein>
<accession>D6SNC8</accession>
<keyword evidence="2" id="KW-0808">Transferase</keyword>
<keyword evidence="2" id="KW-0418">Kinase</keyword>
<comment type="caution">
    <text evidence="2">The sequence shown here is derived from an EMBL/GenBank/DDBJ whole genome shotgun (WGS) entry which is preliminary data.</text>
</comment>